<evidence type="ECO:0000259" key="9">
    <source>
        <dbReference type="Pfam" id="PF09666"/>
    </source>
</evidence>
<feature type="domain" description="Sororin-like middle region" evidence="9">
    <location>
        <begin position="1025"/>
        <end position="1164"/>
    </location>
</feature>
<feature type="compositionally biased region" description="Pro residues" evidence="8">
    <location>
        <begin position="898"/>
        <end position="910"/>
    </location>
</feature>
<organism evidence="10 11">
    <name type="scientific">Stomoxys calcitrans</name>
    <name type="common">Stable fly</name>
    <name type="synonym">Conops calcitrans</name>
    <dbReference type="NCBI Taxonomy" id="35570"/>
    <lineage>
        <taxon>Eukaryota</taxon>
        <taxon>Metazoa</taxon>
        <taxon>Ecdysozoa</taxon>
        <taxon>Arthropoda</taxon>
        <taxon>Hexapoda</taxon>
        <taxon>Insecta</taxon>
        <taxon>Pterygota</taxon>
        <taxon>Neoptera</taxon>
        <taxon>Endopterygota</taxon>
        <taxon>Diptera</taxon>
        <taxon>Brachycera</taxon>
        <taxon>Muscomorpha</taxon>
        <taxon>Muscoidea</taxon>
        <taxon>Muscidae</taxon>
        <taxon>Stomoxys</taxon>
    </lineage>
</organism>
<feature type="compositionally biased region" description="Polar residues" evidence="8">
    <location>
        <begin position="314"/>
        <end position="327"/>
    </location>
</feature>
<keyword evidence="7" id="KW-0131">Cell cycle</keyword>
<dbReference type="KEGG" id="scac:106090216"/>
<feature type="region of interest" description="Disordered" evidence="8">
    <location>
        <begin position="1090"/>
        <end position="1117"/>
    </location>
</feature>
<feature type="compositionally biased region" description="Basic and acidic residues" evidence="8">
    <location>
        <begin position="297"/>
        <end position="306"/>
    </location>
</feature>
<dbReference type="VEuPathDB" id="VectorBase:SCAU011843"/>
<feature type="compositionally biased region" description="Basic and acidic residues" evidence="8">
    <location>
        <begin position="253"/>
        <end position="268"/>
    </location>
</feature>
<feature type="compositionally biased region" description="Basic and acidic residues" evidence="8">
    <location>
        <begin position="358"/>
        <end position="378"/>
    </location>
</feature>
<feature type="compositionally biased region" description="Polar residues" evidence="8">
    <location>
        <begin position="691"/>
        <end position="708"/>
    </location>
</feature>
<sequence>MAKVKLPSKASSTKNSSTPRKIAKGKIKKNVSNGKKEKLNAKQQQHSDYLSKCYEIQSQTRLCFVNLKRSSIMENATANCSANSNNISGIEQAQCTDTNTIVTPNIKDNNKKVDEANKKSNANAKPKKNISSTLRNIAGKGQEATETETRYASLKTPLDDQCSLAKTTEKNNNELYFQRRCCVRIKKLRITQKDLPSKDNKAPKTLKKEELIANAALQDEILATSLSQIENPALDQEKRKAFSKLSFAKRHHPSAEDDKENKNNDNEYKRISSQTLNKENRSKKLIDNTAKNVNKNSIDKENDKYPTRTRRLLRQSNSKTIEENSATALGKDNKSNEQAKSNFKDRNGKIDNNLKLNITKERTNKLSKPLEKKLDATKRGSNQNNKDDSKSTEEHTKVKEKDNKNDTGSTEKSAKARRRIIGRKFKDDKVNDTGDPLANAAGTEGGIKKAGEIKTRTRGGDKKVDDIIKTRPKRAAKPMTLNTNSKNKSKDRMVSVITNKQSEKEDAPINGHENIVESSLKSKSKPEVATSDVKNKENTNKKYNSKGMNSNTAKTNAITNTTMMDMQHIHFVPQRNSTMHFEVMLSHNKSPIKQHEKELTNRVDNKISASGSTENIITKSTTSNLTNLNNRTNKFFHRHENENVRHNSQNPQCRKRLAATNVTNKTPLSKKHRLLSKRSSQARREKVYEFLSQSQTSESESGNGSKIQTKPVDPMADVIKKLISQGKVAVATNQKGKGKPKLKPTKPKRVTNKNKQKKITPSANIKNKEVVLMPPPPPPAPMNKNKESIDADNEENYDRDDFDHFMEDDDDINPDVNYNFNEPAQPGQKPQQNHVVAEQEGTFSNLARSVLISQAERNDVQRFKAQRLLAMAKKLISTPKNPKMPSPQAAINSDLSPIAPPTGLRPPTRPSPWRVNEDAYLPRVFNFSRSSGNLPSFSSDYIPPTPKKETPKNKMLQALRDNSSLNPNQTEQNSFIPAVQSHTSTPLVVNNRHSSGGEGVLSSFSSNDSNGENNPPPVPPNMGSDKNANIFDLKQLPNPRRTLTYRSPLKAINILEVVHLPPITDMNDLSKEKSHVDMFGFEEFADNDTSFKTPQKVKQKNLRKGREAQKKSPDRDLFGFEEFLSQTEASSQEAAATPQKETFTNKINEKLQGLRKLRPDTSELEINFASGKDKPKFPELFRDPGDVAKPQKTIKQMLCSTMVEQPSTSKRALEELNLRKQAMFQCPPTREITADISEIFKDVEPETTFNEQDPHRTYVRPYKRKRRLRDNKLVFVLESDESDIEDLYSPEKKKKKDKKKRELNKSHETDTSSEHPPNKKKRRAKENPELKTFVEEFQEMCKDVESYQLIVEKSA</sequence>
<keyword evidence="5" id="KW-0498">Mitosis</keyword>
<dbReference type="InterPro" id="IPR057261">
    <property type="entry name" value="Sororin-like_M"/>
</dbReference>
<comment type="subcellular location">
    <subcellularLocation>
        <location evidence="2">Chromosome</location>
    </subcellularLocation>
    <subcellularLocation>
        <location evidence="1">Nucleus</location>
    </subcellularLocation>
</comment>
<feature type="region of interest" description="Disordered" evidence="8">
    <location>
        <begin position="662"/>
        <end position="683"/>
    </location>
</feature>
<feature type="region of interest" description="Disordered" evidence="8">
    <location>
        <begin position="288"/>
        <end position="449"/>
    </location>
</feature>
<evidence type="ECO:0000256" key="1">
    <source>
        <dbReference type="ARBA" id="ARBA00004123"/>
    </source>
</evidence>
<feature type="compositionally biased region" description="Basic residues" evidence="8">
    <location>
        <begin position="736"/>
        <end position="758"/>
    </location>
</feature>
<feature type="compositionally biased region" description="Basic residues" evidence="8">
    <location>
        <begin position="1292"/>
        <end position="1302"/>
    </location>
</feature>
<feature type="region of interest" description="Disordered" evidence="8">
    <location>
        <begin position="247"/>
        <end position="268"/>
    </location>
</feature>
<evidence type="ECO:0000313" key="11">
    <source>
        <dbReference type="Proteomes" id="UP000095300"/>
    </source>
</evidence>
<evidence type="ECO:0000256" key="3">
    <source>
        <dbReference type="ARBA" id="ARBA00022454"/>
    </source>
</evidence>
<reference evidence="10" key="1">
    <citation type="submission" date="2020-05" db="UniProtKB">
        <authorList>
            <consortium name="EnsemblMetazoa"/>
        </authorList>
    </citation>
    <scope>IDENTIFICATION</scope>
    <source>
        <strain evidence="10">USDA</strain>
    </source>
</reference>
<feature type="compositionally biased region" description="Polar residues" evidence="8">
    <location>
        <begin position="1002"/>
        <end position="1012"/>
    </location>
</feature>
<feature type="region of interest" description="Disordered" evidence="8">
    <location>
        <begin position="691"/>
        <end position="710"/>
    </location>
</feature>
<feature type="compositionally biased region" description="Basic and acidic residues" evidence="8">
    <location>
        <begin position="385"/>
        <end position="405"/>
    </location>
</feature>
<feature type="compositionally biased region" description="Polar residues" evidence="8">
    <location>
        <begin position="9"/>
        <end position="19"/>
    </location>
</feature>
<keyword evidence="6" id="KW-0539">Nucleus</keyword>
<dbReference type="Proteomes" id="UP000095300">
    <property type="component" value="Unassembled WGS sequence"/>
</dbReference>
<feature type="region of interest" description="Disordered" evidence="8">
    <location>
        <begin position="729"/>
        <end position="761"/>
    </location>
</feature>
<proteinExistence type="predicted"/>
<feature type="compositionally biased region" description="Basic and acidic residues" evidence="8">
    <location>
        <begin position="1303"/>
        <end position="1317"/>
    </location>
</feature>
<feature type="compositionally biased region" description="Basic and acidic residues" evidence="8">
    <location>
        <begin position="331"/>
        <end position="349"/>
    </location>
</feature>
<feature type="region of interest" description="Disordered" evidence="8">
    <location>
        <begin position="1"/>
        <end position="43"/>
    </location>
</feature>
<protein>
    <recommendedName>
        <fullName evidence="9">Sororin-like middle region domain-containing protein</fullName>
    </recommendedName>
</protein>
<feature type="region of interest" description="Disordered" evidence="8">
    <location>
        <begin position="499"/>
        <end position="553"/>
    </location>
</feature>
<dbReference type="GO" id="GO:0051301">
    <property type="term" value="P:cell division"/>
    <property type="evidence" value="ECO:0007669"/>
    <property type="project" value="UniProtKB-KW"/>
</dbReference>
<dbReference type="GO" id="GO:0005634">
    <property type="term" value="C:nucleus"/>
    <property type="evidence" value="ECO:0007669"/>
    <property type="project" value="UniProtKB-SubCell"/>
</dbReference>
<evidence type="ECO:0000256" key="4">
    <source>
        <dbReference type="ARBA" id="ARBA00022618"/>
    </source>
</evidence>
<dbReference type="Pfam" id="PF09666">
    <property type="entry name" value="Sororin_middle"/>
    <property type="match status" value="1"/>
</dbReference>
<evidence type="ECO:0000256" key="5">
    <source>
        <dbReference type="ARBA" id="ARBA00022776"/>
    </source>
</evidence>
<feature type="compositionally biased region" description="Basic and acidic residues" evidence="8">
    <location>
        <begin position="1104"/>
        <end position="1117"/>
    </location>
</feature>
<evidence type="ECO:0000256" key="8">
    <source>
        <dbReference type="SAM" id="MobiDB-lite"/>
    </source>
</evidence>
<gene>
    <name evidence="10" type="primary">106090216</name>
</gene>
<feature type="region of interest" description="Disordered" evidence="8">
    <location>
        <begin position="894"/>
        <end position="913"/>
    </location>
</feature>
<dbReference type="EnsemblMetazoa" id="SCAU011843-RB">
    <property type="protein sequence ID" value="SCAU011843-PB"/>
    <property type="gene ID" value="SCAU011843"/>
</dbReference>
<evidence type="ECO:0000256" key="6">
    <source>
        <dbReference type="ARBA" id="ARBA00023242"/>
    </source>
</evidence>
<accession>A0A1I8PWT5</accession>
<feature type="region of interest" description="Disordered" evidence="8">
    <location>
        <begin position="987"/>
        <end position="1035"/>
    </location>
</feature>
<keyword evidence="11" id="KW-1185">Reference proteome</keyword>
<evidence type="ECO:0000256" key="7">
    <source>
        <dbReference type="ARBA" id="ARBA00023306"/>
    </source>
</evidence>
<keyword evidence="3" id="KW-0158">Chromosome</keyword>
<feature type="region of interest" description="Disordered" evidence="8">
    <location>
        <begin position="1286"/>
        <end position="1329"/>
    </location>
</feature>
<keyword evidence="4" id="KW-0132">Cell division</keyword>
<dbReference type="OrthoDB" id="8028148at2759"/>
<evidence type="ECO:0000313" key="10">
    <source>
        <dbReference type="EnsemblMetazoa" id="SCAU011843-PB"/>
    </source>
</evidence>
<evidence type="ECO:0000256" key="2">
    <source>
        <dbReference type="ARBA" id="ARBA00004286"/>
    </source>
</evidence>
<name>A0A1I8PWT5_STOCA</name>
<dbReference type="GO" id="GO:0005694">
    <property type="term" value="C:chromosome"/>
    <property type="evidence" value="ECO:0007669"/>
    <property type="project" value="UniProtKB-SubCell"/>
</dbReference>